<feature type="transmembrane region" description="Helical" evidence="1">
    <location>
        <begin position="58"/>
        <end position="76"/>
    </location>
</feature>
<dbReference type="AlphaFoldDB" id="A0A3B1AW48"/>
<dbReference type="SUPFAM" id="SSF48452">
    <property type="entry name" value="TPR-like"/>
    <property type="match status" value="1"/>
</dbReference>
<dbReference type="InterPro" id="IPR052943">
    <property type="entry name" value="TMTC_O-mannosyl-trnsfr"/>
</dbReference>
<accession>A0A3B1AW48</accession>
<dbReference type="InterPro" id="IPR019734">
    <property type="entry name" value="TPR_rpt"/>
</dbReference>
<keyword evidence="1" id="KW-0812">Transmembrane</keyword>
<gene>
    <name evidence="2" type="ORF">MNBD_GAMMA20-1546</name>
</gene>
<dbReference type="EMBL" id="UOFU01000274">
    <property type="protein sequence ID" value="VAX02460.1"/>
    <property type="molecule type" value="Genomic_DNA"/>
</dbReference>
<dbReference type="Pfam" id="PF13432">
    <property type="entry name" value="TPR_16"/>
    <property type="match status" value="1"/>
</dbReference>
<keyword evidence="1" id="KW-1133">Transmembrane helix</keyword>
<organism evidence="2">
    <name type="scientific">hydrothermal vent metagenome</name>
    <dbReference type="NCBI Taxonomy" id="652676"/>
    <lineage>
        <taxon>unclassified sequences</taxon>
        <taxon>metagenomes</taxon>
        <taxon>ecological metagenomes</taxon>
    </lineage>
</organism>
<evidence type="ECO:0000313" key="2">
    <source>
        <dbReference type="EMBL" id="VAX02460.1"/>
    </source>
</evidence>
<dbReference type="SMART" id="SM00028">
    <property type="entry name" value="TPR"/>
    <property type="match status" value="4"/>
</dbReference>
<dbReference type="Gene3D" id="1.25.40.10">
    <property type="entry name" value="Tetratricopeptide repeat domain"/>
    <property type="match status" value="2"/>
</dbReference>
<dbReference type="InterPro" id="IPR011990">
    <property type="entry name" value="TPR-like_helical_dom_sf"/>
</dbReference>
<evidence type="ECO:0000256" key="1">
    <source>
        <dbReference type="SAM" id="Phobius"/>
    </source>
</evidence>
<proteinExistence type="predicted"/>
<keyword evidence="1" id="KW-0472">Membrane</keyword>
<dbReference type="PANTHER" id="PTHR44809:SF1">
    <property type="entry name" value="PROTEIN O-MANNOSYL-TRANSFERASE TMTC1"/>
    <property type="match status" value="1"/>
</dbReference>
<sequence>MSLINQVLCDLESRRAVPATVGGVAPLALAAQREAGIGAPAVPVQVTNNGQSGSAQRWLIVIIVLLMLMLGLLLWSSQPPWQGAGSERMPPLVTAEATEPVARVPVVSMSVKPVAPVAVVATESVEPTEPVESTESTVPIVATPLTVRPAVVERVAAEPLPRRARVGLPPSQPSLSPKPSPVKEMLPAQMPAADMQISMRIRPLDNEQRAEQALHRGVGLLGQGRQAEAEQALREAVRLAPRSPRAHETLAALYFNSGRLTEAQTLLADGVRLSPRAAGLAQLYARLLAEQGELATALTVLQRASPPLTENLDYHALLAALYQRDGRHQPAVWVYRQLLAQRGTQATWWMGLGISLEALDDSTSALEAYLKAHQLGAGLSPQVLDYLGSRIRVLAPRVAAAKTVVEMAKGEE</sequence>
<dbReference type="PANTHER" id="PTHR44809">
    <property type="match status" value="1"/>
</dbReference>
<reference evidence="2" key="1">
    <citation type="submission" date="2018-06" db="EMBL/GenBank/DDBJ databases">
        <authorList>
            <person name="Zhirakovskaya E."/>
        </authorList>
    </citation>
    <scope>NUCLEOTIDE SEQUENCE</scope>
</reference>
<dbReference type="Pfam" id="PF14559">
    <property type="entry name" value="TPR_19"/>
    <property type="match status" value="1"/>
</dbReference>
<protein>
    <submittedName>
        <fullName evidence="2">Uncharacterized protein</fullName>
    </submittedName>
</protein>
<name>A0A3B1AW48_9ZZZZ</name>